<evidence type="ECO:0000256" key="1">
    <source>
        <dbReference type="SAM" id="Phobius"/>
    </source>
</evidence>
<keyword evidence="3" id="KW-1185">Reference proteome</keyword>
<evidence type="ECO:0000313" key="2">
    <source>
        <dbReference type="EMBL" id="QED30221.1"/>
    </source>
</evidence>
<keyword evidence="1" id="KW-1133">Transmembrane helix</keyword>
<name>A0A5B8XYC4_9DELT</name>
<dbReference type="Proteomes" id="UP000321595">
    <property type="component" value="Chromosome"/>
</dbReference>
<accession>A0A5B8XYC4</accession>
<gene>
    <name evidence="2" type="ORF">FRD01_23910</name>
</gene>
<feature type="transmembrane region" description="Helical" evidence="1">
    <location>
        <begin position="7"/>
        <end position="22"/>
    </location>
</feature>
<dbReference type="KEGG" id="bbae:FRD01_23910"/>
<evidence type="ECO:0000313" key="3">
    <source>
        <dbReference type="Proteomes" id="UP000321595"/>
    </source>
</evidence>
<feature type="transmembrane region" description="Helical" evidence="1">
    <location>
        <begin position="28"/>
        <end position="45"/>
    </location>
</feature>
<dbReference type="AlphaFoldDB" id="A0A5B8XYC4"/>
<dbReference type="RefSeq" id="WP_146963723.1">
    <property type="nucleotide sequence ID" value="NZ_CP042467.1"/>
</dbReference>
<dbReference type="EMBL" id="CP042467">
    <property type="protein sequence ID" value="QED30221.1"/>
    <property type="molecule type" value="Genomic_DNA"/>
</dbReference>
<keyword evidence="1" id="KW-0812">Transmembrane</keyword>
<reference evidence="2 3" key="1">
    <citation type="submission" date="2019-08" db="EMBL/GenBank/DDBJ databases">
        <authorList>
            <person name="Liang Q."/>
        </authorList>
    </citation>
    <scope>NUCLEOTIDE SEQUENCE [LARGE SCALE GENOMIC DNA]</scope>
    <source>
        <strain evidence="2 3">V1718</strain>
    </source>
</reference>
<protein>
    <submittedName>
        <fullName evidence="2">Uncharacterized protein</fullName>
    </submittedName>
</protein>
<sequence length="110" mass="11800">MTKIVNYILWAIASGATFWVFANSEFPYAEVWIIWTVTLTISGVVSARTGSIAAPIALGTLVSIVSIYFAGIHDFVTARLLAAMLVAGPLAFAMAVGIDMIRFAIWGSRS</sequence>
<keyword evidence="1" id="KW-0472">Membrane</keyword>
<feature type="transmembrane region" description="Helical" evidence="1">
    <location>
        <begin position="78"/>
        <end position="101"/>
    </location>
</feature>
<feature type="transmembrane region" description="Helical" evidence="1">
    <location>
        <begin position="52"/>
        <end position="72"/>
    </location>
</feature>
<organism evidence="2 3">
    <name type="scientific">Microvenator marinus</name>
    <dbReference type="NCBI Taxonomy" id="2600177"/>
    <lineage>
        <taxon>Bacteria</taxon>
        <taxon>Deltaproteobacteria</taxon>
        <taxon>Bradymonadales</taxon>
        <taxon>Microvenatoraceae</taxon>
        <taxon>Microvenator</taxon>
    </lineage>
</organism>
<proteinExistence type="predicted"/>